<feature type="compositionally biased region" description="Polar residues" evidence="2">
    <location>
        <begin position="188"/>
        <end position="202"/>
    </location>
</feature>
<evidence type="ECO:0000313" key="5">
    <source>
        <dbReference type="EMBL" id="KAL3098949.1"/>
    </source>
</evidence>
<name>A0ABD2K8Q9_HETSC</name>
<feature type="region of interest" description="Disordered" evidence="2">
    <location>
        <begin position="173"/>
        <end position="202"/>
    </location>
</feature>
<protein>
    <recommendedName>
        <fullName evidence="4">EF-hand domain-containing protein</fullName>
    </recommendedName>
</protein>
<dbReference type="PROSITE" id="PS50222">
    <property type="entry name" value="EF_HAND_2"/>
    <property type="match status" value="1"/>
</dbReference>
<dbReference type="PROSITE" id="PS00018">
    <property type="entry name" value="EF_HAND_1"/>
    <property type="match status" value="1"/>
</dbReference>
<dbReference type="AlphaFoldDB" id="A0ABD2K8Q9"/>
<organism evidence="5 6">
    <name type="scientific">Heterodera schachtii</name>
    <name type="common">Sugarbeet cyst nematode worm</name>
    <name type="synonym">Tylenchus schachtii</name>
    <dbReference type="NCBI Taxonomy" id="97005"/>
    <lineage>
        <taxon>Eukaryota</taxon>
        <taxon>Metazoa</taxon>
        <taxon>Ecdysozoa</taxon>
        <taxon>Nematoda</taxon>
        <taxon>Chromadorea</taxon>
        <taxon>Rhabditida</taxon>
        <taxon>Tylenchina</taxon>
        <taxon>Tylenchomorpha</taxon>
        <taxon>Tylenchoidea</taxon>
        <taxon>Heteroderidae</taxon>
        <taxon>Heteroderinae</taxon>
        <taxon>Heterodera</taxon>
    </lineage>
</organism>
<accession>A0ABD2K8Q9</accession>
<evidence type="ECO:0000256" key="2">
    <source>
        <dbReference type="SAM" id="MobiDB-lite"/>
    </source>
</evidence>
<sequence>MWRISPLPLAFIFQPVLLLLSFRFVDSASGANAITPIPMELLNPRLTEFRRIDSSGDDQITFSEFLLSDRPWMETMSRRFHSIDGNSDGKVSRKEFEGYFRGKDEEQERQRNHGQQGDNFFKQLGTGLFPPSSPSSSSSAELASPLAHDFDHHHFHNNFPFHAQFLLPASATILGSPQPSQRGRAPIDQQQVTSIPQQGNIQREQILKNDMAAQN</sequence>
<feature type="signal peptide" evidence="3">
    <location>
        <begin position="1"/>
        <end position="27"/>
    </location>
</feature>
<dbReference type="Gene3D" id="1.10.238.10">
    <property type="entry name" value="EF-hand"/>
    <property type="match status" value="1"/>
</dbReference>
<evidence type="ECO:0000256" key="1">
    <source>
        <dbReference type="ARBA" id="ARBA00022837"/>
    </source>
</evidence>
<gene>
    <name evidence="5" type="ORF">niasHS_000937</name>
</gene>
<dbReference type="Proteomes" id="UP001620645">
    <property type="component" value="Unassembled WGS sequence"/>
</dbReference>
<keyword evidence="3" id="KW-0732">Signal</keyword>
<evidence type="ECO:0000313" key="6">
    <source>
        <dbReference type="Proteomes" id="UP001620645"/>
    </source>
</evidence>
<evidence type="ECO:0000256" key="3">
    <source>
        <dbReference type="SAM" id="SignalP"/>
    </source>
</evidence>
<evidence type="ECO:0000259" key="4">
    <source>
        <dbReference type="PROSITE" id="PS50222"/>
    </source>
</evidence>
<dbReference type="SUPFAM" id="SSF47473">
    <property type="entry name" value="EF-hand"/>
    <property type="match status" value="1"/>
</dbReference>
<keyword evidence="1" id="KW-0106">Calcium</keyword>
<feature type="domain" description="EF-hand" evidence="4">
    <location>
        <begin position="71"/>
        <end position="106"/>
    </location>
</feature>
<feature type="region of interest" description="Disordered" evidence="2">
    <location>
        <begin position="104"/>
        <end position="141"/>
    </location>
</feature>
<comment type="caution">
    <text evidence="5">The sequence shown here is derived from an EMBL/GenBank/DDBJ whole genome shotgun (WGS) entry which is preliminary data.</text>
</comment>
<dbReference type="InterPro" id="IPR018247">
    <property type="entry name" value="EF_Hand_1_Ca_BS"/>
</dbReference>
<keyword evidence="6" id="KW-1185">Reference proteome</keyword>
<proteinExistence type="predicted"/>
<reference evidence="5 6" key="1">
    <citation type="submission" date="2024-10" db="EMBL/GenBank/DDBJ databases">
        <authorList>
            <person name="Kim D."/>
        </authorList>
    </citation>
    <scope>NUCLEOTIDE SEQUENCE [LARGE SCALE GENOMIC DNA]</scope>
    <source>
        <strain evidence="5">Taebaek</strain>
    </source>
</reference>
<dbReference type="InterPro" id="IPR011992">
    <property type="entry name" value="EF-hand-dom_pair"/>
</dbReference>
<dbReference type="EMBL" id="JBICCN010000042">
    <property type="protein sequence ID" value="KAL3098949.1"/>
    <property type="molecule type" value="Genomic_DNA"/>
</dbReference>
<feature type="chain" id="PRO_5044859937" description="EF-hand domain-containing protein" evidence="3">
    <location>
        <begin position="28"/>
        <end position="215"/>
    </location>
</feature>
<dbReference type="InterPro" id="IPR002048">
    <property type="entry name" value="EF_hand_dom"/>
</dbReference>